<name>A0ABT0M856_9BACL</name>
<sequence>MNLLKQNRNFRLLFSARLITNIGDSVYYVAAMWLVYQLSGSAFYSGIAGFLTMLPRVMQFIVGPIIDRYPIKKLIIVTQLAQAILLVVIPVTAWLNVLNVPLILIVMPVVSFFNQFSFPAESALIPQLLHKEQRIRANSLMTLAYQGTDAVFQAVGGLLIMVAGAVTLYSADVITFFCAILLFSMLRLPAADRPTQQVSFQAQCRRYFSDLGEGIYQVSHSIIGKMIVGSLIINFALGALYAALPAFSDQKGSAALYGFMMAAMAIGTLFGALIAPQFEKKPIGKMLMVGYSVGFLLWMTAALTPNPLLVPLLFLLSMILPGCNNIINFTLIQNIVPHTMLARIMSLVASLATCIMPLGSLIGGVLSVVFGATAVFTAAGFGFLCYAVYVACTPALRHLPSCSKAGAECYDLRPKKTDVHELM</sequence>
<feature type="transmembrane region" description="Helical" evidence="7">
    <location>
        <begin position="286"/>
        <end position="303"/>
    </location>
</feature>
<keyword evidence="9" id="KW-1185">Reference proteome</keyword>
<keyword evidence="2" id="KW-0813">Transport</keyword>
<dbReference type="CDD" id="cd06173">
    <property type="entry name" value="MFS_MefA_like"/>
    <property type="match status" value="1"/>
</dbReference>
<feature type="transmembrane region" description="Helical" evidence="7">
    <location>
        <begin position="226"/>
        <end position="248"/>
    </location>
</feature>
<keyword evidence="6 7" id="KW-0472">Membrane</keyword>
<evidence type="ECO:0000256" key="2">
    <source>
        <dbReference type="ARBA" id="ARBA00022448"/>
    </source>
</evidence>
<dbReference type="SUPFAM" id="SSF103473">
    <property type="entry name" value="MFS general substrate transporter"/>
    <property type="match status" value="1"/>
</dbReference>
<dbReference type="Pfam" id="PF05977">
    <property type="entry name" value="MFS_3"/>
    <property type="match status" value="1"/>
</dbReference>
<evidence type="ECO:0000256" key="5">
    <source>
        <dbReference type="ARBA" id="ARBA00022989"/>
    </source>
</evidence>
<dbReference type="InterPro" id="IPR010290">
    <property type="entry name" value="TM_effector"/>
</dbReference>
<protein>
    <submittedName>
        <fullName evidence="8">MFS transporter</fullName>
    </submittedName>
</protein>
<comment type="subcellular location">
    <subcellularLocation>
        <location evidence="1">Cell membrane</location>
        <topology evidence="1">Multi-pass membrane protein</topology>
    </subcellularLocation>
</comment>
<feature type="transmembrane region" description="Helical" evidence="7">
    <location>
        <begin position="74"/>
        <end position="95"/>
    </location>
</feature>
<feature type="transmembrane region" description="Helical" evidence="7">
    <location>
        <begin position="12"/>
        <end position="36"/>
    </location>
</feature>
<reference evidence="8 9" key="1">
    <citation type="submission" date="2022-05" db="EMBL/GenBank/DDBJ databases">
        <title>Sporolactobacillus sp nov CPB3-1, isolated from tree bark (Mangifera indica L.).</title>
        <authorList>
            <person name="Phuengjayaem S."/>
            <person name="Tanasupawat S."/>
        </authorList>
    </citation>
    <scope>NUCLEOTIDE SEQUENCE [LARGE SCALE GENOMIC DNA]</scope>
    <source>
        <strain evidence="8 9">CPB3-1</strain>
    </source>
</reference>
<dbReference type="PANTHER" id="PTHR23513:SF6">
    <property type="entry name" value="MAJOR FACILITATOR SUPERFAMILY ASSOCIATED DOMAIN-CONTAINING PROTEIN"/>
    <property type="match status" value="1"/>
</dbReference>
<evidence type="ECO:0000256" key="6">
    <source>
        <dbReference type="ARBA" id="ARBA00023136"/>
    </source>
</evidence>
<feature type="transmembrane region" description="Helical" evidence="7">
    <location>
        <begin position="42"/>
        <end position="62"/>
    </location>
</feature>
<dbReference type="PANTHER" id="PTHR23513">
    <property type="entry name" value="INTEGRAL MEMBRANE EFFLUX PROTEIN-RELATED"/>
    <property type="match status" value="1"/>
</dbReference>
<evidence type="ECO:0000313" key="8">
    <source>
        <dbReference type="EMBL" id="MCL1630818.1"/>
    </source>
</evidence>
<evidence type="ECO:0000256" key="1">
    <source>
        <dbReference type="ARBA" id="ARBA00004651"/>
    </source>
</evidence>
<evidence type="ECO:0000256" key="3">
    <source>
        <dbReference type="ARBA" id="ARBA00022475"/>
    </source>
</evidence>
<organism evidence="8 9">
    <name type="scientific">Sporolactobacillus mangiferae</name>
    <dbReference type="NCBI Taxonomy" id="2940498"/>
    <lineage>
        <taxon>Bacteria</taxon>
        <taxon>Bacillati</taxon>
        <taxon>Bacillota</taxon>
        <taxon>Bacilli</taxon>
        <taxon>Bacillales</taxon>
        <taxon>Sporolactobacillaceae</taxon>
        <taxon>Sporolactobacillus</taxon>
    </lineage>
</organism>
<accession>A0ABT0M856</accession>
<dbReference type="EMBL" id="JAMAST010000002">
    <property type="protein sequence ID" value="MCL1630818.1"/>
    <property type="molecule type" value="Genomic_DNA"/>
</dbReference>
<gene>
    <name evidence="8" type="ORF">M3N64_02530</name>
</gene>
<dbReference type="InterPro" id="IPR036259">
    <property type="entry name" value="MFS_trans_sf"/>
</dbReference>
<dbReference type="RefSeq" id="WP_249096977.1">
    <property type="nucleotide sequence ID" value="NZ_JAMAST010000002.1"/>
</dbReference>
<feature type="transmembrane region" description="Helical" evidence="7">
    <location>
        <begin position="368"/>
        <end position="391"/>
    </location>
</feature>
<dbReference type="Gene3D" id="1.20.1250.20">
    <property type="entry name" value="MFS general substrate transporter like domains"/>
    <property type="match status" value="1"/>
</dbReference>
<evidence type="ECO:0000313" key="9">
    <source>
        <dbReference type="Proteomes" id="UP001203004"/>
    </source>
</evidence>
<dbReference type="Proteomes" id="UP001203004">
    <property type="component" value="Unassembled WGS sequence"/>
</dbReference>
<keyword evidence="5 7" id="KW-1133">Transmembrane helix</keyword>
<feature type="transmembrane region" description="Helical" evidence="7">
    <location>
        <begin position="309"/>
        <end position="332"/>
    </location>
</feature>
<feature type="transmembrane region" description="Helical" evidence="7">
    <location>
        <begin position="344"/>
        <end position="362"/>
    </location>
</feature>
<proteinExistence type="predicted"/>
<comment type="caution">
    <text evidence="8">The sequence shown here is derived from an EMBL/GenBank/DDBJ whole genome shotgun (WGS) entry which is preliminary data.</text>
</comment>
<feature type="transmembrane region" description="Helical" evidence="7">
    <location>
        <begin position="254"/>
        <end position="274"/>
    </location>
</feature>
<feature type="transmembrane region" description="Helical" evidence="7">
    <location>
        <begin position="140"/>
        <end position="162"/>
    </location>
</feature>
<evidence type="ECO:0000256" key="7">
    <source>
        <dbReference type="SAM" id="Phobius"/>
    </source>
</evidence>
<keyword evidence="3" id="KW-1003">Cell membrane</keyword>
<evidence type="ECO:0000256" key="4">
    <source>
        <dbReference type="ARBA" id="ARBA00022692"/>
    </source>
</evidence>
<keyword evidence="4 7" id="KW-0812">Transmembrane</keyword>